<name>A0A9K3JIF3_HELAN</name>
<dbReference type="AlphaFoldDB" id="A0A9K3JIF3"/>
<keyword evidence="3" id="KW-1185">Reference proteome</keyword>
<feature type="transmembrane region" description="Helical" evidence="1">
    <location>
        <begin position="24"/>
        <end position="46"/>
    </location>
</feature>
<dbReference type="Gramene" id="mRNA:HanXRQr2_Chr03g0124421">
    <property type="protein sequence ID" value="CDS:HanXRQr2_Chr03g0124421.1"/>
    <property type="gene ID" value="HanXRQr2_Chr03g0124421"/>
</dbReference>
<comment type="caution">
    <text evidence="2">The sequence shown here is derived from an EMBL/GenBank/DDBJ whole genome shotgun (WGS) entry which is preliminary data.</text>
</comment>
<keyword evidence="1" id="KW-0812">Transmembrane</keyword>
<proteinExistence type="predicted"/>
<evidence type="ECO:0000313" key="2">
    <source>
        <dbReference type="EMBL" id="KAF5815559.1"/>
    </source>
</evidence>
<evidence type="ECO:0000313" key="3">
    <source>
        <dbReference type="Proteomes" id="UP000215914"/>
    </source>
</evidence>
<sequence>MVTNSKFGIFELKRYLGSLSQSMYLPNCTILIYHQIINILHFNVFLAKHVLCDSSLLMFFKFCVVKGFTWFMLMSFNLHCRNAWAFHLAFAYVGP</sequence>
<feature type="transmembrane region" description="Helical" evidence="1">
    <location>
        <begin position="58"/>
        <end position="78"/>
    </location>
</feature>
<keyword evidence="1" id="KW-0472">Membrane</keyword>
<reference evidence="2" key="2">
    <citation type="submission" date="2020-06" db="EMBL/GenBank/DDBJ databases">
        <title>Helianthus annuus Genome sequencing and assembly Release 2.</title>
        <authorList>
            <person name="Gouzy J."/>
            <person name="Langlade N."/>
            <person name="Munos S."/>
        </authorList>
    </citation>
    <scope>NUCLEOTIDE SEQUENCE</scope>
    <source>
        <tissue evidence="2">Leaves</tissue>
    </source>
</reference>
<protein>
    <submittedName>
        <fullName evidence="2">Uncharacterized protein</fullName>
    </submittedName>
</protein>
<reference evidence="2" key="1">
    <citation type="journal article" date="2017" name="Nature">
        <title>The sunflower genome provides insights into oil metabolism, flowering and Asterid evolution.</title>
        <authorList>
            <person name="Badouin H."/>
            <person name="Gouzy J."/>
            <person name="Grassa C.J."/>
            <person name="Murat F."/>
            <person name="Staton S.E."/>
            <person name="Cottret L."/>
            <person name="Lelandais-Briere C."/>
            <person name="Owens G.L."/>
            <person name="Carrere S."/>
            <person name="Mayjonade B."/>
            <person name="Legrand L."/>
            <person name="Gill N."/>
            <person name="Kane N.C."/>
            <person name="Bowers J.E."/>
            <person name="Hubner S."/>
            <person name="Bellec A."/>
            <person name="Berard A."/>
            <person name="Berges H."/>
            <person name="Blanchet N."/>
            <person name="Boniface M.C."/>
            <person name="Brunel D."/>
            <person name="Catrice O."/>
            <person name="Chaidir N."/>
            <person name="Claudel C."/>
            <person name="Donnadieu C."/>
            <person name="Faraut T."/>
            <person name="Fievet G."/>
            <person name="Helmstetter N."/>
            <person name="King M."/>
            <person name="Knapp S.J."/>
            <person name="Lai Z."/>
            <person name="Le Paslier M.C."/>
            <person name="Lippi Y."/>
            <person name="Lorenzon L."/>
            <person name="Mandel J.R."/>
            <person name="Marage G."/>
            <person name="Marchand G."/>
            <person name="Marquand E."/>
            <person name="Bret-Mestries E."/>
            <person name="Morien E."/>
            <person name="Nambeesan S."/>
            <person name="Nguyen T."/>
            <person name="Pegot-Espagnet P."/>
            <person name="Pouilly N."/>
            <person name="Raftis F."/>
            <person name="Sallet E."/>
            <person name="Schiex T."/>
            <person name="Thomas J."/>
            <person name="Vandecasteele C."/>
            <person name="Vares D."/>
            <person name="Vear F."/>
            <person name="Vautrin S."/>
            <person name="Crespi M."/>
            <person name="Mangin B."/>
            <person name="Burke J.M."/>
            <person name="Salse J."/>
            <person name="Munos S."/>
            <person name="Vincourt P."/>
            <person name="Rieseberg L.H."/>
            <person name="Langlade N.B."/>
        </authorList>
    </citation>
    <scope>NUCLEOTIDE SEQUENCE</scope>
    <source>
        <tissue evidence="2">Leaves</tissue>
    </source>
</reference>
<organism evidence="2 3">
    <name type="scientific">Helianthus annuus</name>
    <name type="common">Common sunflower</name>
    <dbReference type="NCBI Taxonomy" id="4232"/>
    <lineage>
        <taxon>Eukaryota</taxon>
        <taxon>Viridiplantae</taxon>
        <taxon>Streptophyta</taxon>
        <taxon>Embryophyta</taxon>
        <taxon>Tracheophyta</taxon>
        <taxon>Spermatophyta</taxon>
        <taxon>Magnoliopsida</taxon>
        <taxon>eudicotyledons</taxon>
        <taxon>Gunneridae</taxon>
        <taxon>Pentapetalae</taxon>
        <taxon>asterids</taxon>
        <taxon>campanulids</taxon>
        <taxon>Asterales</taxon>
        <taxon>Asteraceae</taxon>
        <taxon>Asteroideae</taxon>
        <taxon>Heliantheae alliance</taxon>
        <taxon>Heliantheae</taxon>
        <taxon>Helianthus</taxon>
    </lineage>
</organism>
<evidence type="ECO:0000256" key="1">
    <source>
        <dbReference type="SAM" id="Phobius"/>
    </source>
</evidence>
<dbReference type="EMBL" id="MNCJ02000318">
    <property type="protein sequence ID" value="KAF5815559.1"/>
    <property type="molecule type" value="Genomic_DNA"/>
</dbReference>
<gene>
    <name evidence="2" type="ORF">HanXRQr2_Chr03g0124421</name>
</gene>
<accession>A0A9K3JIF3</accession>
<keyword evidence="1" id="KW-1133">Transmembrane helix</keyword>
<dbReference type="Proteomes" id="UP000215914">
    <property type="component" value="Unassembled WGS sequence"/>
</dbReference>